<dbReference type="PANTHER" id="PTHR43147:SF5">
    <property type="entry name" value="OXIDOREDUCTASE"/>
    <property type="match status" value="1"/>
</dbReference>
<sequence length="427" mass="46352">MIVKKNATPRICSSIPSQTSCVLKPAQIPCVVKKTHANRVTVQQAASSKQDVSRRDILGGTASGIVLPGLLPFIHVPAPVYAQEGIPRAELADGLDVSRVVKGCWQLSGGHRGDSATDRTSGQVAIEDFGRFVDAGVTTFDAADHYGPAEVLIGKYLTSMGPERAQELRNKVQVLTKTCLFDALNMSNVSRKIIARFVNKSVERLGTKPDLIQFYWGEYGIPKYVDAAKYLADEQAAGQFGHLGVTNFDVQRIADIAEKGGVRVEANQLQYSLLDRRPENGMVEYCLKNNIRLLPYGVLAGGLLSSRYLGAPASSVVLDTFSKRKYASVIGQAGGWEWFQSLLQVLDGIAQKHSTSLSNIATRWVLDKPGVAGASIGARNPSHLPDYAALFNFNLDADDNAAIQEVLKRGKQPLGDCYQFERGLGPF</sequence>
<evidence type="ECO:0000313" key="3">
    <source>
        <dbReference type="Proteomes" id="UP000815325"/>
    </source>
</evidence>
<dbReference type="InterPro" id="IPR023210">
    <property type="entry name" value="NADP_OxRdtase_dom"/>
</dbReference>
<evidence type="ECO:0000259" key="1">
    <source>
        <dbReference type="Pfam" id="PF00248"/>
    </source>
</evidence>
<name>A0ABQ7H2K6_DUNSA</name>
<evidence type="ECO:0000313" key="2">
    <source>
        <dbReference type="EMBL" id="KAF5841091.1"/>
    </source>
</evidence>
<organism evidence="2 3">
    <name type="scientific">Dunaliella salina</name>
    <name type="common">Green alga</name>
    <name type="synonym">Protococcus salinus</name>
    <dbReference type="NCBI Taxonomy" id="3046"/>
    <lineage>
        <taxon>Eukaryota</taxon>
        <taxon>Viridiplantae</taxon>
        <taxon>Chlorophyta</taxon>
        <taxon>core chlorophytes</taxon>
        <taxon>Chlorophyceae</taxon>
        <taxon>CS clade</taxon>
        <taxon>Chlamydomonadales</taxon>
        <taxon>Dunaliellaceae</taxon>
        <taxon>Dunaliella</taxon>
    </lineage>
</organism>
<accession>A0ABQ7H2K6</accession>
<feature type="domain" description="NADP-dependent oxidoreductase" evidence="1">
    <location>
        <begin position="100"/>
        <end position="407"/>
    </location>
</feature>
<reference evidence="2" key="1">
    <citation type="submission" date="2017-08" db="EMBL/GenBank/DDBJ databases">
        <authorList>
            <person name="Polle J.E."/>
            <person name="Barry K."/>
            <person name="Cushman J."/>
            <person name="Schmutz J."/>
            <person name="Tran D."/>
            <person name="Hathwaick L.T."/>
            <person name="Yim W.C."/>
            <person name="Jenkins J."/>
            <person name="Mckie-Krisberg Z.M."/>
            <person name="Prochnik S."/>
            <person name="Lindquist E."/>
            <person name="Dockter R.B."/>
            <person name="Adam C."/>
            <person name="Molina H."/>
            <person name="Bunkerborg J."/>
            <person name="Jin E."/>
            <person name="Buchheim M."/>
            <person name="Magnuson J."/>
        </authorList>
    </citation>
    <scope>NUCLEOTIDE SEQUENCE</scope>
    <source>
        <strain evidence="2">CCAP 19/18</strain>
    </source>
</reference>
<dbReference type="CDD" id="cd19101">
    <property type="entry name" value="AKR_unchar"/>
    <property type="match status" value="1"/>
</dbReference>
<comment type="caution">
    <text evidence="2">The sequence shown here is derived from an EMBL/GenBank/DDBJ whole genome shotgun (WGS) entry which is preliminary data.</text>
</comment>
<dbReference type="PANTHER" id="PTHR43147">
    <property type="entry name" value="PROTEIN TAS"/>
    <property type="match status" value="1"/>
</dbReference>
<gene>
    <name evidence="2" type="ORF">DUNSADRAFT_14490</name>
</gene>
<dbReference type="Gene3D" id="3.20.20.100">
    <property type="entry name" value="NADP-dependent oxidoreductase domain"/>
    <property type="match status" value="1"/>
</dbReference>
<dbReference type="InterPro" id="IPR036812">
    <property type="entry name" value="NAD(P)_OxRdtase_dom_sf"/>
</dbReference>
<dbReference type="SUPFAM" id="SSF51430">
    <property type="entry name" value="NAD(P)-linked oxidoreductase"/>
    <property type="match status" value="1"/>
</dbReference>
<keyword evidence="3" id="KW-1185">Reference proteome</keyword>
<dbReference type="Proteomes" id="UP000815325">
    <property type="component" value="Unassembled WGS sequence"/>
</dbReference>
<protein>
    <submittedName>
        <fullName evidence="2">Aldo/keto reductase</fullName>
    </submittedName>
</protein>
<dbReference type="EMBL" id="MU069495">
    <property type="protein sequence ID" value="KAF5841091.1"/>
    <property type="molecule type" value="Genomic_DNA"/>
</dbReference>
<dbReference type="Pfam" id="PF00248">
    <property type="entry name" value="Aldo_ket_red"/>
    <property type="match status" value="1"/>
</dbReference>
<proteinExistence type="predicted"/>